<accession>A0A0W1RET5</accession>
<dbReference type="CDD" id="cd00293">
    <property type="entry name" value="USP-like"/>
    <property type="match status" value="1"/>
</dbReference>
<dbReference type="AlphaFoldDB" id="A0A0W1RET5"/>
<protein>
    <recommendedName>
        <fullName evidence="2">UspA domain-containing protein</fullName>
    </recommendedName>
</protein>
<evidence type="ECO:0000259" key="2">
    <source>
        <dbReference type="Pfam" id="PF00582"/>
    </source>
</evidence>
<evidence type="ECO:0000313" key="4">
    <source>
        <dbReference type="Proteomes" id="UP000054387"/>
    </source>
</evidence>
<reference evidence="3 4" key="1">
    <citation type="submission" date="2015-12" db="EMBL/GenBank/DDBJ databases">
        <title>Haloprofundus marisrubri gen. nov., sp. nov., an extremely halophilic archaeon isolated from the Discovery deep brine-seawater interface in the Red Sea.</title>
        <authorList>
            <person name="Zhang G."/>
            <person name="Stingl U."/>
            <person name="Rashid M."/>
        </authorList>
    </citation>
    <scope>NUCLEOTIDE SEQUENCE [LARGE SCALE GENOMIC DNA]</scope>
    <source>
        <strain evidence="3 4">SB9</strain>
    </source>
</reference>
<dbReference type="Gene3D" id="3.40.50.12370">
    <property type="match status" value="1"/>
</dbReference>
<comment type="caution">
    <text evidence="3">The sequence shown here is derived from an EMBL/GenBank/DDBJ whole genome shotgun (WGS) entry which is preliminary data.</text>
</comment>
<gene>
    <name evidence="3" type="ORF">AUR64_00285</name>
</gene>
<dbReference type="EMBL" id="LOPU01000001">
    <property type="protein sequence ID" value="KTG11664.1"/>
    <property type="molecule type" value="Genomic_DNA"/>
</dbReference>
<evidence type="ECO:0000313" key="3">
    <source>
        <dbReference type="EMBL" id="KTG11664.1"/>
    </source>
</evidence>
<evidence type="ECO:0000256" key="1">
    <source>
        <dbReference type="SAM" id="MobiDB-lite"/>
    </source>
</evidence>
<organism evidence="3 4">
    <name type="scientific">Haloprofundus marisrubri</name>
    <dbReference type="NCBI Taxonomy" id="1514971"/>
    <lineage>
        <taxon>Archaea</taxon>
        <taxon>Methanobacteriati</taxon>
        <taxon>Methanobacteriota</taxon>
        <taxon>Stenosarchaea group</taxon>
        <taxon>Halobacteria</taxon>
        <taxon>Halobacteriales</taxon>
        <taxon>Haloferacaceae</taxon>
        <taxon>Haloprofundus</taxon>
    </lineage>
</organism>
<feature type="compositionally biased region" description="Basic and acidic residues" evidence="1">
    <location>
        <begin position="8"/>
        <end position="20"/>
    </location>
</feature>
<name>A0A0W1RET5_9EURY</name>
<proteinExistence type="predicted"/>
<sequence length="281" mass="30443">MLAACGFESKKGGSRADGETAKLSNRRPKPGYLTVDRVRSPMSEPKLLVPVRLSSFESLPPTLTETLSALPVVVLGYEELDADETEQSVSESRRAQLQSTLDGVAADFESGANVETVLTVTHDRAKAIDRVAVDHDCDIILVPNDVSVVGRVLVAVKNADHIGEVGSLLSTLNRREIGLGNLVHVTLLHVAESDDEMEASEQLLAEAKATLADNYDIDELAIETRVRRGEDPGFEIIEAARDHDAVVMGETTRDIERDVFGTVSEQVADETGEPVFVVRLD</sequence>
<dbReference type="InterPro" id="IPR006016">
    <property type="entry name" value="UspA"/>
</dbReference>
<feature type="region of interest" description="Disordered" evidence="1">
    <location>
        <begin position="1"/>
        <end position="36"/>
    </location>
</feature>
<keyword evidence="4" id="KW-1185">Reference proteome</keyword>
<dbReference type="SUPFAM" id="SSF52402">
    <property type="entry name" value="Adenine nucleotide alpha hydrolases-like"/>
    <property type="match status" value="1"/>
</dbReference>
<dbReference type="Proteomes" id="UP000054387">
    <property type="component" value="Unassembled WGS sequence"/>
</dbReference>
<dbReference type="Pfam" id="PF00582">
    <property type="entry name" value="Usp"/>
    <property type="match status" value="1"/>
</dbReference>
<dbReference type="STRING" id="1514971.AUR64_00285"/>
<feature type="domain" description="UspA" evidence="2">
    <location>
        <begin position="185"/>
        <end position="279"/>
    </location>
</feature>